<feature type="transmembrane region" description="Helical" evidence="1">
    <location>
        <begin position="153"/>
        <end position="173"/>
    </location>
</feature>
<dbReference type="InterPro" id="IPR043128">
    <property type="entry name" value="Rev_trsase/Diguanyl_cyclase"/>
</dbReference>
<gene>
    <name evidence="3" type="ORF">IM787_12285</name>
</gene>
<keyword evidence="1" id="KW-0812">Transmembrane</keyword>
<feature type="transmembrane region" description="Helical" evidence="1">
    <location>
        <begin position="100"/>
        <end position="117"/>
    </location>
</feature>
<reference evidence="3 4" key="1">
    <citation type="submission" date="2020-10" db="EMBL/GenBank/DDBJ databases">
        <title>Ramlibacter sp. HM2 16S ribosomal RNA gene Genome sequencing and assembly.</title>
        <authorList>
            <person name="Kang M."/>
        </authorList>
    </citation>
    <scope>NUCLEOTIDE SEQUENCE [LARGE SCALE GENOMIC DNA]</scope>
    <source>
        <strain evidence="3 4">HM2</strain>
    </source>
</reference>
<evidence type="ECO:0000313" key="4">
    <source>
        <dbReference type="Proteomes" id="UP000806285"/>
    </source>
</evidence>
<feature type="transmembrane region" description="Helical" evidence="1">
    <location>
        <begin position="123"/>
        <end position="141"/>
    </location>
</feature>
<keyword evidence="1" id="KW-0472">Membrane</keyword>
<feature type="domain" description="GGDEF" evidence="2">
    <location>
        <begin position="248"/>
        <end position="390"/>
    </location>
</feature>
<feature type="transmembrane region" description="Helical" evidence="1">
    <location>
        <begin position="34"/>
        <end position="55"/>
    </location>
</feature>
<dbReference type="Gene3D" id="3.30.70.270">
    <property type="match status" value="1"/>
</dbReference>
<dbReference type="SUPFAM" id="SSF55073">
    <property type="entry name" value="Nucleotide cyclase"/>
    <property type="match status" value="1"/>
</dbReference>
<accession>A0ABR9S4D0</accession>
<evidence type="ECO:0000259" key="2">
    <source>
        <dbReference type="PROSITE" id="PS50887"/>
    </source>
</evidence>
<evidence type="ECO:0000313" key="3">
    <source>
        <dbReference type="EMBL" id="MBE7368328.1"/>
    </source>
</evidence>
<evidence type="ECO:0000256" key="1">
    <source>
        <dbReference type="SAM" id="Phobius"/>
    </source>
</evidence>
<organism evidence="3 4">
    <name type="scientific">Ramlibacter pallidus</name>
    <dbReference type="NCBI Taxonomy" id="2780087"/>
    <lineage>
        <taxon>Bacteria</taxon>
        <taxon>Pseudomonadati</taxon>
        <taxon>Pseudomonadota</taxon>
        <taxon>Betaproteobacteria</taxon>
        <taxon>Burkholderiales</taxon>
        <taxon>Comamonadaceae</taxon>
        <taxon>Ramlibacter</taxon>
    </lineage>
</organism>
<name>A0ABR9S4D0_9BURK</name>
<keyword evidence="1" id="KW-1133">Transmembrane helix</keyword>
<proteinExistence type="predicted"/>
<dbReference type="InterPro" id="IPR029787">
    <property type="entry name" value="Nucleotide_cyclase"/>
</dbReference>
<keyword evidence="4" id="KW-1185">Reference proteome</keyword>
<dbReference type="Proteomes" id="UP000806285">
    <property type="component" value="Unassembled WGS sequence"/>
</dbReference>
<protein>
    <submittedName>
        <fullName evidence="3">GGDEF domain-containing protein</fullName>
    </submittedName>
</protein>
<dbReference type="RefSeq" id="WP_193676923.1">
    <property type="nucleotide sequence ID" value="NZ_JADDIV010000003.1"/>
</dbReference>
<dbReference type="Pfam" id="PF00990">
    <property type="entry name" value="GGDEF"/>
    <property type="match status" value="1"/>
</dbReference>
<comment type="caution">
    <text evidence="3">The sequence shown here is derived from an EMBL/GenBank/DDBJ whole genome shotgun (WGS) entry which is preliminary data.</text>
</comment>
<dbReference type="EMBL" id="JADDIV010000003">
    <property type="protein sequence ID" value="MBE7368328.1"/>
    <property type="molecule type" value="Genomic_DNA"/>
</dbReference>
<dbReference type="PROSITE" id="PS50887">
    <property type="entry name" value="GGDEF"/>
    <property type="match status" value="1"/>
</dbReference>
<feature type="transmembrane region" description="Helical" evidence="1">
    <location>
        <begin position="67"/>
        <end position="88"/>
    </location>
</feature>
<dbReference type="InterPro" id="IPR000160">
    <property type="entry name" value="GGDEF_dom"/>
</dbReference>
<feature type="transmembrane region" description="Helical" evidence="1">
    <location>
        <begin position="6"/>
        <end position="27"/>
    </location>
</feature>
<sequence length="408" mass="43392">MDPIAAGFWGAFFGTAALMLGVALTAFIRFRRSVALLAGLAAVVPAAFVAAYLGWLTAGGDVQARVLAHASMAATAILSPLLVSLLGLVRTRVAFRRIGWGYAGLGLTVLAAGWTLQAQEALAASWAFMCANSLVLLVVAWRSAGAGNRLGRATVSGMGLLLAGLAALSWMAWHREAPWTAHALAAGAGMGYLMMMAAAAWSRFSYLLELSEVMAHGPSYDPVTRMRSHSETGQLVGDIFFHREAEARPVGVLAVCVGNLYALENLHGRAAFNHALFICAGRLRRCVPDTIEMGRLGDDGFLLLTRSMEDLRALDQLARQIRDKLARPVSLSTSREPGRMEAGATTWIADVGIGVLPTTTKARPAHAVATARAMARTAWTYPARIAFFDAQRGQIAELPQDAPAPQPA</sequence>
<feature type="transmembrane region" description="Helical" evidence="1">
    <location>
        <begin position="179"/>
        <end position="201"/>
    </location>
</feature>